<accession>A0ABV3X3R9</accession>
<keyword evidence="1" id="KW-0175">Coiled coil</keyword>
<comment type="caution">
    <text evidence="3">The sequence shown here is derived from an EMBL/GenBank/DDBJ whole genome shotgun (WGS) entry which is preliminary data.</text>
</comment>
<gene>
    <name evidence="3" type="ORF">QCO44_03730</name>
</gene>
<reference evidence="3 4" key="1">
    <citation type="submission" date="2023-04" db="EMBL/GenBank/DDBJ databases">
        <title>Genome Sequence of Selenomonas sputigena ATCC 33150.</title>
        <authorList>
            <person name="Miller D.P."/>
            <person name="Anvari S."/>
            <person name="Polson S.W."/>
            <person name="Macdonald M."/>
            <person name="Mcdowell J.V."/>
        </authorList>
    </citation>
    <scope>NUCLEOTIDE SEQUENCE [LARGE SCALE GENOMIC DNA]</scope>
    <source>
        <strain evidence="3 4">ATCC 33150</strain>
    </source>
</reference>
<feature type="compositionally biased region" description="Basic and acidic residues" evidence="2">
    <location>
        <begin position="197"/>
        <end position="221"/>
    </location>
</feature>
<proteinExistence type="predicted"/>
<protein>
    <submittedName>
        <fullName evidence="3">Uncharacterized protein</fullName>
    </submittedName>
</protein>
<evidence type="ECO:0000313" key="3">
    <source>
        <dbReference type="EMBL" id="MEX5284753.1"/>
    </source>
</evidence>
<dbReference type="Proteomes" id="UP001559623">
    <property type="component" value="Unassembled WGS sequence"/>
</dbReference>
<feature type="region of interest" description="Disordered" evidence="2">
    <location>
        <begin position="167"/>
        <end position="221"/>
    </location>
</feature>
<evidence type="ECO:0000313" key="4">
    <source>
        <dbReference type="Proteomes" id="UP001559623"/>
    </source>
</evidence>
<sequence>MSQEVKDNLLETVLQQVADLQKQMAETKDSLLKTMMQQIADLQKQVTEAMRASKASPYDGRGLFGMAEAPDKADNKNGGADAALSYLTFMGPCLGQMKETFSSAVKVQSNASRMGHDDASLASHIEAFLEKEPSSLAKTQKAIALLQLDIIQMKAKQAYGAVHDIEEADPATDSEDGTPNSAESTAEAATVQNGDENISRQEDRSDVYAYEKEKPHLDIGA</sequence>
<keyword evidence="4" id="KW-1185">Reference proteome</keyword>
<feature type="coiled-coil region" evidence="1">
    <location>
        <begin position="10"/>
        <end position="52"/>
    </location>
</feature>
<dbReference type="RefSeq" id="WP_368846477.1">
    <property type="nucleotide sequence ID" value="NZ_CP194411.1"/>
</dbReference>
<feature type="compositionally biased region" description="Acidic residues" evidence="2">
    <location>
        <begin position="167"/>
        <end position="176"/>
    </location>
</feature>
<evidence type="ECO:0000256" key="1">
    <source>
        <dbReference type="SAM" id="Coils"/>
    </source>
</evidence>
<dbReference type="EMBL" id="JARVLH010000002">
    <property type="protein sequence ID" value="MEX5284753.1"/>
    <property type="molecule type" value="Genomic_DNA"/>
</dbReference>
<name>A0ABV3X3R9_9FIRM</name>
<organism evidence="3 4">
    <name type="scientific">Selenomonas sputigena</name>
    <dbReference type="NCBI Taxonomy" id="69823"/>
    <lineage>
        <taxon>Bacteria</taxon>
        <taxon>Bacillati</taxon>
        <taxon>Bacillota</taxon>
        <taxon>Negativicutes</taxon>
        <taxon>Selenomonadales</taxon>
        <taxon>Selenomonadaceae</taxon>
        <taxon>Selenomonas</taxon>
    </lineage>
</organism>
<evidence type="ECO:0000256" key="2">
    <source>
        <dbReference type="SAM" id="MobiDB-lite"/>
    </source>
</evidence>